<dbReference type="RefSeq" id="WP_146425046.1">
    <property type="nucleotide sequence ID" value="NZ_VFIP01000004.1"/>
</dbReference>
<reference evidence="1 2" key="1">
    <citation type="submission" date="2019-06" db="EMBL/GenBank/DDBJ databases">
        <title>Pseudomonas bimorpha sp. nov. isolated from bovine raw milk and skim milk concentrate.</title>
        <authorList>
            <person name="Hofmann K."/>
            <person name="Huptas C."/>
            <person name="Doll E."/>
            <person name="Scherer S."/>
            <person name="Wenning M."/>
        </authorList>
    </citation>
    <scope>NUCLEOTIDE SEQUENCE [LARGE SCALE GENOMIC DNA]</scope>
    <source>
        <strain evidence="1 2">DSM 108990</strain>
    </source>
</reference>
<sequence>MNKQSAVSTIANEAVNQLEVALSYMAWIDSLSYAINRLLKEGHGQHAEQLAGVIQYLSCDYHDMLDSDVKNLNEELNTLDMRS</sequence>
<dbReference type="Proteomes" id="UP000317901">
    <property type="component" value="Unassembled WGS sequence"/>
</dbReference>
<name>A0A5C5Q4H9_9PSED</name>
<evidence type="ECO:0000313" key="1">
    <source>
        <dbReference type="EMBL" id="TWS00050.1"/>
    </source>
</evidence>
<organism evidence="1 2">
    <name type="scientific">Pseudomonas saxonica</name>
    <dbReference type="NCBI Taxonomy" id="2600598"/>
    <lineage>
        <taxon>Bacteria</taxon>
        <taxon>Pseudomonadati</taxon>
        <taxon>Pseudomonadota</taxon>
        <taxon>Gammaproteobacteria</taxon>
        <taxon>Pseudomonadales</taxon>
        <taxon>Pseudomonadaceae</taxon>
        <taxon>Pseudomonas</taxon>
    </lineage>
</organism>
<comment type="caution">
    <text evidence="1">The sequence shown here is derived from an EMBL/GenBank/DDBJ whole genome shotgun (WGS) entry which is preliminary data.</text>
</comment>
<gene>
    <name evidence="1" type="ORF">FJD37_03580</name>
</gene>
<accession>A0A5C5Q4H9</accession>
<evidence type="ECO:0000313" key="2">
    <source>
        <dbReference type="Proteomes" id="UP000317901"/>
    </source>
</evidence>
<dbReference type="OrthoDB" id="6942685at2"/>
<proteinExistence type="predicted"/>
<dbReference type="EMBL" id="VFIP01000004">
    <property type="protein sequence ID" value="TWS00050.1"/>
    <property type="molecule type" value="Genomic_DNA"/>
</dbReference>
<protein>
    <submittedName>
        <fullName evidence="1">Uncharacterized protein</fullName>
    </submittedName>
</protein>
<dbReference type="AlphaFoldDB" id="A0A5C5Q4H9"/>